<sequence length="385" mass="44642">MCATDQSGNRKSESYINNEDEKEADYRIYSVLSYFFVLVIIGIPVWWYTTRVYRADLPIEEMYKLQSNRRINKDFGILLSLEYDILISLVHPDPAGLDIDIKGEDIDVNLQPFLKLLSPIANFVVKSQWLYLTELGYQRKNDDHYVLRERQLPHVISPLETKLWSHLSPRPTLNLVLYFPHCSKPLYIHNSKNERVESNAFLSPRWGGIYILNPDKNSCENKLFQPDLERVVSTFVTQLQSLFKMNGISKEDIRALKISKAEEIVASTRRTLNSLARLLSEINSIVISDEVGEKISIAVENVNQAENFLKSGDVDNGLKHAKISYYYSEEAFSDPSLLALLYFPQDQKYAVYIPLFLPIMLPVFMSLKLVKRWYASRKLKKQKEE</sequence>
<dbReference type="PANTHER" id="PTHR21072">
    <property type="entry name" value="GPI TRANSAMIDASE COMPONENT PIG-S"/>
    <property type="match status" value="1"/>
</dbReference>
<evidence type="ECO:0000256" key="8">
    <source>
        <dbReference type="ARBA" id="ARBA00023136"/>
    </source>
</evidence>
<evidence type="ECO:0000256" key="5">
    <source>
        <dbReference type="ARBA" id="ARBA00022692"/>
    </source>
</evidence>
<evidence type="ECO:0000256" key="7">
    <source>
        <dbReference type="ARBA" id="ARBA00022989"/>
    </source>
</evidence>
<comment type="caution">
    <text evidence="11">The sequence shown here is derived from an EMBL/GenBank/DDBJ whole genome shotgun (WGS) entry which is preliminary data.</text>
</comment>
<reference evidence="11" key="1">
    <citation type="journal article" date="2023" name="Insect Mol. Biol.">
        <title>Genome sequencing provides insights into the evolution of gene families encoding plant cell wall-degrading enzymes in longhorned beetles.</title>
        <authorList>
            <person name="Shin N.R."/>
            <person name="Okamura Y."/>
            <person name="Kirsch R."/>
            <person name="Pauchet Y."/>
        </authorList>
    </citation>
    <scope>NUCLEOTIDE SEQUENCE</scope>
    <source>
        <strain evidence="11">MMC_N1</strain>
    </source>
</reference>
<gene>
    <name evidence="11" type="ORF">NQ317_015991</name>
</gene>
<feature type="transmembrane region" description="Helical" evidence="10">
    <location>
        <begin position="349"/>
        <end position="370"/>
    </location>
</feature>
<evidence type="ECO:0008006" key="13">
    <source>
        <dbReference type="Google" id="ProtNLM"/>
    </source>
</evidence>
<organism evidence="11 12">
    <name type="scientific">Molorchus minor</name>
    <dbReference type="NCBI Taxonomy" id="1323400"/>
    <lineage>
        <taxon>Eukaryota</taxon>
        <taxon>Metazoa</taxon>
        <taxon>Ecdysozoa</taxon>
        <taxon>Arthropoda</taxon>
        <taxon>Hexapoda</taxon>
        <taxon>Insecta</taxon>
        <taxon>Pterygota</taxon>
        <taxon>Neoptera</taxon>
        <taxon>Endopterygota</taxon>
        <taxon>Coleoptera</taxon>
        <taxon>Polyphaga</taxon>
        <taxon>Cucujiformia</taxon>
        <taxon>Chrysomeloidea</taxon>
        <taxon>Cerambycidae</taxon>
        <taxon>Lamiinae</taxon>
        <taxon>Monochamini</taxon>
        <taxon>Molorchus</taxon>
    </lineage>
</organism>
<dbReference type="PANTHER" id="PTHR21072:SF13">
    <property type="entry name" value="GPI TRANSAMIDASE COMPONENT PIG-S"/>
    <property type="match status" value="1"/>
</dbReference>
<evidence type="ECO:0000256" key="2">
    <source>
        <dbReference type="ARBA" id="ARBA00004687"/>
    </source>
</evidence>
<dbReference type="InterPro" id="IPR019540">
    <property type="entry name" value="PtdIno-glycan_biosynth_class_S"/>
</dbReference>
<evidence type="ECO:0000256" key="1">
    <source>
        <dbReference type="ARBA" id="ARBA00004477"/>
    </source>
</evidence>
<evidence type="ECO:0000313" key="12">
    <source>
        <dbReference type="Proteomes" id="UP001162164"/>
    </source>
</evidence>
<comment type="subcellular location">
    <subcellularLocation>
        <location evidence="1">Endoplasmic reticulum membrane</location>
        <topology evidence="1">Multi-pass membrane protein</topology>
    </subcellularLocation>
</comment>
<evidence type="ECO:0000256" key="4">
    <source>
        <dbReference type="ARBA" id="ARBA00022502"/>
    </source>
</evidence>
<accession>A0ABQ9JK41</accession>
<dbReference type="EMBL" id="JAPWTJ010000422">
    <property type="protein sequence ID" value="KAJ8978574.1"/>
    <property type="molecule type" value="Genomic_DNA"/>
</dbReference>
<protein>
    <recommendedName>
        <fullName evidence="13">GPI transamidase component PIG-S</fullName>
    </recommendedName>
</protein>
<keyword evidence="7 10" id="KW-1133">Transmembrane helix</keyword>
<name>A0ABQ9JK41_9CUCU</name>
<keyword evidence="4" id="KW-0337">GPI-anchor biosynthesis</keyword>
<evidence type="ECO:0000256" key="10">
    <source>
        <dbReference type="SAM" id="Phobius"/>
    </source>
</evidence>
<proteinExistence type="inferred from homology"/>
<keyword evidence="8 10" id="KW-0472">Membrane</keyword>
<keyword evidence="6" id="KW-0256">Endoplasmic reticulum</keyword>
<dbReference type="Proteomes" id="UP001162164">
    <property type="component" value="Unassembled WGS sequence"/>
</dbReference>
<feature type="transmembrane region" description="Helical" evidence="10">
    <location>
        <begin position="28"/>
        <end position="48"/>
    </location>
</feature>
<comment type="similarity">
    <text evidence="3">Belongs to the PIGS family.</text>
</comment>
<keyword evidence="5 10" id="KW-0812">Transmembrane</keyword>
<evidence type="ECO:0000313" key="11">
    <source>
        <dbReference type="EMBL" id="KAJ8978574.1"/>
    </source>
</evidence>
<comment type="pathway">
    <text evidence="2">Glycolipid biosynthesis; glycosylphosphatidylinositol-anchor biosynthesis.</text>
</comment>
<keyword evidence="9" id="KW-0325">Glycoprotein</keyword>
<evidence type="ECO:0000256" key="9">
    <source>
        <dbReference type="ARBA" id="ARBA00023180"/>
    </source>
</evidence>
<dbReference type="Pfam" id="PF10510">
    <property type="entry name" value="PIG-S"/>
    <property type="match status" value="2"/>
</dbReference>
<evidence type="ECO:0000256" key="3">
    <source>
        <dbReference type="ARBA" id="ARBA00005316"/>
    </source>
</evidence>
<evidence type="ECO:0000256" key="6">
    <source>
        <dbReference type="ARBA" id="ARBA00022824"/>
    </source>
</evidence>
<keyword evidence="12" id="KW-1185">Reference proteome</keyword>